<protein>
    <submittedName>
        <fullName evidence="1">Uncharacterized protein</fullName>
    </submittedName>
</protein>
<accession>A0A371ET19</accession>
<dbReference type="EMBL" id="QJKJ01012254">
    <property type="protein sequence ID" value="RDX69106.1"/>
    <property type="molecule type" value="Genomic_DNA"/>
</dbReference>
<reference evidence="1" key="1">
    <citation type="submission" date="2018-05" db="EMBL/GenBank/DDBJ databases">
        <title>Draft genome of Mucuna pruriens seed.</title>
        <authorList>
            <person name="Nnadi N.E."/>
            <person name="Vos R."/>
            <person name="Hasami M.H."/>
            <person name="Devisetty U.K."/>
            <person name="Aguiy J.C."/>
        </authorList>
    </citation>
    <scope>NUCLEOTIDE SEQUENCE [LARGE SCALE GENOMIC DNA]</scope>
    <source>
        <strain evidence="1">JCA_2017</strain>
    </source>
</reference>
<gene>
    <name evidence="1" type="ORF">CR513_51824</name>
</gene>
<dbReference type="Proteomes" id="UP000257109">
    <property type="component" value="Unassembled WGS sequence"/>
</dbReference>
<organism evidence="1 2">
    <name type="scientific">Mucuna pruriens</name>
    <name type="common">Velvet bean</name>
    <name type="synonym">Dolichos pruriens</name>
    <dbReference type="NCBI Taxonomy" id="157652"/>
    <lineage>
        <taxon>Eukaryota</taxon>
        <taxon>Viridiplantae</taxon>
        <taxon>Streptophyta</taxon>
        <taxon>Embryophyta</taxon>
        <taxon>Tracheophyta</taxon>
        <taxon>Spermatophyta</taxon>
        <taxon>Magnoliopsida</taxon>
        <taxon>eudicotyledons</taxon>
        <taxon>Gunneridae</taxon>
        <taxon>Pentapetalae</taxon>
        <taxon>rosids</taxon>
        <taxon>fabids</taxon>
        <taxon>Fabales</taxon>
        <taxon>Fabaceae</taxon>
        <taxon>Papilionoideae</taxon>
        <taxon>50 kb inversion clade</taxon>
        <taxon>NPAAA clade</taxon>
        <taxon>indigoferoid/millettioid clade</taxon>
        <taxon>Phaseoleae</taxon>
        <taxon>Mucuna</taxon>
    </lineage>
</organism>
<name>A0A371ET19_MUCPR</name>
<proteinExistence type="predicted"/>
<keyword evidence="2" id="KW-1185">Reference proteome</keyword>
<sequence length="11" mass="1211">MDTCPMIKATT</sequence>
<evidence type="ECO:0000313" key="1">
    <source>
        <dbReference type="EMBL" id="RDX69106.1"/>
    </source>
</evidence>
<comment type="caution">
    <text evidence="1">The sequence shown here is derived from an EMBL/GenBank/DDBJ whole genome shotgun (WGS) entry which is preliminary data.</text>
</comment>
<evidence type="ECO:0000313" key="2">
    <source>
        <dbReference type="Proteomes" id="UP000257109"/>
    </source>
</evidence>